<keyword evidence="3" id="KW-1185">Reference proteome</keyword>
<dbReference type="AlphaFoldDB" id="A0A369JSX1"/>
<feature type="compositionally biased region" description="Acidic residues" evidence="1">
    <location>
        <begin position="545"/>
        <end position="557"/>
    </location>
</feature>
<dbReference type="InParanoid" id="A0A369JSX1"/>
<feature type="region of interest" description="Disordered" evidence="1">
    <location>
        <begin position="441"/>
        <end position="463"/>
    </location>
</feature>
<protein>
    <submittedName>
        <fullName evidence="2">Uncharacterized protein</fullName>
    </submittedName>
</protein>
<dbReference type="Proteomes" id="UP000076154">
    <property type="component" value="Unassembled WGS sequence"/>
</dbReference>
<dbReference type="OrthoDB" id="3038950at2759"/>
<feature type="region of interest" description="Disordered" evidence="1">
    <location>
        <begin position="478"/>
        <end position="580"/>
    </location>
</feature>
<dbReference type="EMBL" id="LUEZ02000041">
    <property type="protein sequence ID" value="RDB25411.1"/>
    <property type="molecule type" value="Genomic_DNA"/>
</dbReference>
<reference evidence="2" key="1">
    <citation type="submission" date="2018-04" db="EMBL/GenBank/DDBJ databases">
        <title>Whole genome sequencing of Hypsizygus marmoreus.</title>
        <authorList>
            <person name="Choi I.-G."/>
            <person name="Min B."/>
            <person name="Kim J.-G."/>
            <person name="Kim S."/>
            <person name="Oh Y.-L."/>
            <person name="Kong W.-S."/>
            <person name="Park H."/>
            <person name="Jeong J."/>
            <person name="Song E.-S."/>
        </authorList>
    </citation>
    <scope>NUCLEOTIDE SEQUENCE [LARGE SCALE GENOMIC DNA]</scope>
    <source>
        <strain evidence="2">51987-8</strain>
    </source>
</reference>
<evidence type="ECO:0000313" key="3">
    <source>
        <dbReference type="Proteomes" id="UP000076154"/>
    </source>
</evidence>
<name>A0A369JSX1_HYPMA</name>
<evidence type="ECO:0000313" key="2">
    <source>
        <dbReference type="EMBL" id="RDB25411.1"/>
    </source>
</evidence>
<dbReference type="STRING" id="39966.A0A369JSX1"/>
<comment type="caution">
    <text evidence="2">The sequence shown here is derived from an EMBL/GenBank/DDBJ whole genome shotgun (WGS) entry which is preliminary data.</text>
</comment>
<accession>A0A369JSX1</accession>
<evidence type="ECO:0000256" key="1">
    <source>
        <dbReference type="SAM" id="MobiDB-lite"/>
    </source>
</evidence>
<gene>
    <name evidence="2" type="ORF">Hypma_008119</name>
</gene>
<proteinExistence type="predicted"/>
<sequence>MEYLYCNSSNVPIRIAIEEVEGENYSWGHLSLTSPRRKIPSAAKKLKDVAKKDYLREMDGNGAYTELDPHMSMTWFQPTDPWDPFMPCYDADNMLNWFNDFRNESQLITISRSYDRAGFEFTDAAKETCLDDILSIMHCCSDIQGSDLYPKGTPSPVTLIDPAETLHRSFDTLVEAEQELSLLRRIILDGLAFVWWWKESIQEWSKGLPDSTISSITEWTRDLNAKRGVIVDLNRDWPSMNFPLWTSRDIPIAFLWTPVEAGNPRFTSLSPEFTKMYWDFFDSSGKLAHVSATEVPGLMENFPLLGRYDRFLQNPWGGYVSDTARKRLDKEEHRVYICDFEGWKRREILDFPSQKEYRKQFAFCAITLGEDNYILHWRFRPILRSGSALMEVEDPKENPLELRELLRYHFALIHGILYQREKGIPVEIRSNSPLRLLKFHRSTPSPRIQAGPSLQDRIGPKEFKANVRPEPYKRVYNISSLGSDRSGDRRFPEYPKTPSDYASKSLESRLSDRLAGSPKSLEDRLSSPKELSPSSSTRALIREQMDEEEEGMIVEDDPPSRRPSPFIESQIRGGGSPSAASIARENFRDNANEQYRRFIGVGATWRINEMFDWNTDILDTGILYIPSEDDRTRFKLHAATTGSSATLTLALTWALETGIPFHIGYPEANLHLFAPQRPSEKEHALGTLYESEHINSYELKWEKGGRNALKSYKALATQVLLTSHARAAVFYGGAVHWIARCFRGDELVGEAMEDELNAIYGLFPSSTPDADRTIWPLEETLLEELEHYNGCWTLECEVLFAAIWKKIERGTHVPLTKNGWHQYLRKNKRLDRHPAATPRPAPPTHEEWATLCRKINFHYPRNWHGEPLRHIELPEVYHA</sequence>
<organism evidence="2 3">
    <name type="scientific">Hypsizygus marmoreus</name>
    <name type="common">White beech mushroom</name>
    <name type="synonym">Agaricus marmoreus</name>
    <dbReference type="NCBI Taxonomy" id="39966"/>
    <lineage>
        <taxon>Eukaryota</taxon>
        <taxon>Fungi</taxon>
        <taxon>Dikarya</taxon>
        <taxon>Basidiomycota</taxon>
        <taxon>Agaricomycotina</taxon>
        <taxon>Agaricomycetes</taxon>
        <taxon>Agaricomycetidae</taxon>
        <taxon>Agaricales</taxon>
        <taxon>Tricholomatineae</taxon>
        <taxon>Lyophyllaceae</taxon>
        <taxon>Hypsizygus</taxon>
    </lineage>
</organism>